<proteinExistence type="predicted"/>
<dbReference type="EMBL" id="LT629758">
    <property type="protein sequence ID" value="SDT54632.1"/>
    <property type="molecule type" value="Genomic_DNA"/>
</dbReference>
<sequence>MTIAAERTLLAVARTVTSTGRVLDAIQLLRDDPRVQVVFTVNDTSPFHAGVTEMLNRAGARVIPWSEVPRLHYDAALTASENTELQPIAAPVLVLQHGAGFHKDLPDSRGDDGRRLSGTVRAADLRGRPVQIAVTHPDQAAQLATAEPATAGRTVLIADPMLDRMRATRLLRHRHRAALGLGDRLLVVVTSTWGRQSLIGRHPDLPARLLAALDADGHRVATVLHPNVTSGHGRLQVRLWLAAARDAGLLMVPPDEGWQPMIAAADCVVGDHSSMSLLAAGAGVPLLLAPLAGEVVPGTPMTTLSRAAARLDPARPLPEQINDTIAGYAPERYAAAVDATFATGPQARPLREVLYELLGLTEPGEPGPLSGWPPPVPESSAVGSFVVHTRIGDGLIEMARYPAAVRRHVPGPPDGWTGHLSAGDNEWDLRTLQSAEVLTDAGPDALDRFPGSALTCTNTATGGIVTVRDGRRAEVVTDRGDLDVVAVAACGYALARDKRLDNGHWRVRTARGEARIEVRSLPWLG</sequence>
<reference evidence="1 2" key="1">
    <citation type="submission" date="2016-10" db="EMBL/GenBank/DDBJ databases">
        <authorList>
            <person name="de Groot N.N."/>
        </authorList>
    </citation>
    <scope>NUCLEOTIDE SEQUENCE [LARGE SCALE GENOMIC DNA]</scope>
    <source>
        <strain evidence="1 2">DSM 43941</strain>
    </source>
</reference>
<dbReference type="RefSeq" id="WP_092546371.1">
    <property type="nucleotide sequence ID" value="NZ_BOMJ01000033.1"/>
</dbReference>
<evidence type="ECO:0000313" key="1">
    <source>
        <dbReference type="EMBL" id="SDT54632.1"/>
    </source>
</evidence>
<dbReference type="OrthoDB" id="3661391at2"/>
<gene>
    <name evidence="1" type="ORF">SAMN04489716_4430</name>
</gene>
<name>A0A1H2B997_9ACTN</name>
<dbReference type="AlphaFoldDB" id="A0A1H2B997"/>
<dbReference type="STRING" id="113562.SAMN04489716_4430"/>
<dbReference type="SUPFAM" id="SSF53756">
    <property type="entry name" value="UDP-Glycosyltransferase/glycogen phosphorylase"/>
    <property type="match status" value="1"/>
</dbReference>
<accession>A0A1H2B997</accession>
<dbReference type="Proteomes" id="UP000198688">
    <property type="component" value="Chromosome I"/>
</dbReference>
<protein>
    <submittedName>
        <fullName evidence="1">Uncharacterized protein</fullName>
    </submittedName>
</protein>
<keyword evidence="2" id="KW-1185">Reference proteome</keyword>
<evidence type="ECO:0000313" key="2">
    <source>
        <dbReference type="Proteomes" id="UP000198688"/>
    </source>
</evidence>
<organism evidence="1 2">
    <name type="scientific">Actinoplanes derwentensis</name>
    <dbReference type="NCBI Taxonomy" id="113562"/>
    <lineage>
        <taxon>Bacteria</taxon>
        <taxon>Bacillati</taxon>
        <taxon>Actinomycetota</taxon>
        <taxon>Actinomycetes</taxon>
        <taxon>Micromonosporales</taxon>
        <taxon>Micromonosporaceae</taxon>
        <taxon>Actinoplanes</taxon>
    </lineage>
</organism>